<accession>A0A162PYS3</accession>
<dbReference type="VEuPathDB" id="FungiDB:PHYBLDRAFT_142739"/>
<evidence type="ECO:0000313" key="2">
    <source>
        <dbReference type="Proteomes" id="UP000077315"/>
    </source>
</evidence>
<gene>
    <name evidence="1" type="ORF">PHYBLDRAFT_142739</name>
</gene>
<evidence type="ECO:0000313" key="1">
    <source>
        <dbReference type="EMBL" id="OAD77237.1"/>
    </source>
</evidence>
<reference evidence="2" key="1">
    <citation type="submission" date="2015-06" db="EMBL/GenBank/DDBJ databases">
        <title>Expansion of signal transduction pathways in fungi by whole-genome duplication.</title>
        <authorList>
            <consortium name="DOE Joint Genome Institute"/>
            <person name="Corrochano L.M."/>
            <person name="Kuo A."/>
            <person name="Marcet-Houben M."/>
            <person name="Polaino S."/>
            <person name="Salamov A."/>
            <person name="Villalobos J.M."/>
            <person name="Alvarez M.I."/>
            <person name="Avalos J."/>
            <person name="Benito E.P."/>
            <person name="Benoit I."/>
            <person name="Burger G."/>
            <person name="Camino L.P."/>
            <person name="Canovas D."/>
            <person name="Cerda-Olmedo E."/>
            <person name="Cheng J.-F."/>
            <person name="Dominguez A."/>
            <person name="Elias M."/>
            <person name="Eslava A.P."/>
            <person name="Glaser F."/>
            <person name="Grimwood J."/>
            <person name="Gutierrez G."/>
            <person name="Heitman J."/>
            <person name="Henrissat B."/>
            <person name="Iturriaga E.A."/>
            <person name="Lang B.F."/>
            <person name="Lavin J.L."/>
            <person name="Lee S."/>
            <person name="Li W."/>
            <person name="Lindquist E."/>
            <person name="Lopez-Garcia S."/>
            <person name="Luque E.M."/>
            <person name="Marcos A.T."/>
            <person name="Martin J."/>
            <person name="McCluskey K."/>
            <person name="Medina H.R."/>
            <person name="Miralles-Duran A."/>
            <person name="Miyazaki A."/>
            <person name="Munoz-Torres E."/>
            <person name="Oguiza J.A."/>
            <person name="Ohm R."/>
            <person name="Olmedo M."/>
            <person name="Orejas M."/>
            <person name="Ortiz-Castellanos L."/>
            <person name="Pisabarro A.G."/>
            <person name="Rodriguez-Romero J."/>
            <person name="Ruiz-Herrera J."/>
            <person name="Ruiz-Vazquez R."/>
            <person name="Sanz C."/>
            <person name="Schackwitz W."/>
            <person name="Schmutz J."/>
            <person name="Shahriari M."/>
            <person name="Shelest E."/>
            <person name="Silva-Franco F."/>
            <person name="Soanes D."/>
            <person name="Syed K."/>
            <person name="Tagua V.G."/>
            <person name="Talbot N.J."/>
            <person name="Thon M."/>
            <person name="De vries R.P."/>
            <person name="Wiebenga A."/>
            <person name="Yadav J.S."/>
            <person name="Braun E.L."/>
            <person name="Baker S."/>
            <person name="Garre V."/>
            <person name="Horwitz B."/>
            <person name="Torres-Martinez S."/>
            <person name="Idnurm A."/>
            <person name="Herrera-Estrella A."/>
            <person name="Gabaldon T."/>
            <person name="Grigoriev I.V."/>
        </authorList>
    </citation>
    <scope>NUCLEOTIDE SEQUENCE [LARGE SCALE GENOMIC DNA]</scope>
    <source>
        <strain evidence="2">NRRL 1555(-)</strain>
    </source>
</reference>
<name>A0A162PYS3_PHYB8</name>
<dbReference type="AlphaFoldDB" id="A0A162PYS3"/>
<sequence length="109" mass="12439">MNKRKKERKKESPVLVPVAINGKRANGLILVAHLLRAPVFYVGTLMAAPWQTTSIKIAYFVSQKWSFTSMQQLNGRCKASVTKIKRRKTGRQFIVPFMDIFSFSDSLYA</sequence>
<keyword evidence="2" id="KW-1185">Reference proteome</keyword>
<dbReference type="InParanoid" id="A0A162PYS3"/>
<dbReference type="RefSeq" id="XP_018295277.1">
    <property type="nucleotide sequence ID" value="XM_018430858.1"/>
</dbReference>
<proteinExistence type="predicted"/>
<protein>
    <submittedName>
        <fullName evidence="1">Uncharacterized protein</fullName>
    </submittedName>
</protein>
<dbReference type="EMBL" id="KV440975">
    <property type="protein sequence ID" value="OAD77237.1"/>
    <property type="molecule type" value="Genomic_DNA"/>
</dbReference>
<dbReference type="GeneID" id="28991764"/>
<organism evidence="1 2">
    <name type="scientific">Phycomyces blakesleeanus (strain ATCC 8743b / DSM 1359 / FGSC 10004 / NBRC 33097 / NRRL 1555)</name>
    <dbReference type="NCBI Taxonomy" id="763407"/>
    <lineage>
        <taxon>Eukaryota</taxon>
        <taxon>Fungi</taxon>
        <taxon>Fungi incertae sedis</taxon>
        <taxon>Mucoromycota</taxon>
        <taxon>Mucoromycotina</taxon>
        <taxon>Mucoromycetes</taxon>
        <taxon>Mucorales</taxon>
        <taxon>Phycomycetaceae</taxon>
        <taxon>Phycomyces</taxon>
    </lineage>
</organism>
<dbReference type="Proteomes" id="UP000077315">
    <property type="component" value="Unassembled WGS sequence"/>
</dbReference>